<evidence type="ECO:0000313" key="3">
    <source>
        <dbReference type="Proteomes" id="UP001217089"/>
    </source>
</evidence>
<reference evidence="2 3" key="1">
    <citation type="submission" date="2022-12" db="EMBL/GenBank/DDBJ databases">
        <title>Chromosome-level genome of Tegillarca granosa.</title>
        <authorList>
            <person name="Kim J."/>
        </authorList>
    </citation>
    <scope>NUCLEOTIDE SEQUENCE [LARGE SCALE GENOMIC DNA]</scope>
    <source>
        <strain evidence="2">Teg-2019</strain>
        <tissue evidence="2">Adductor muscle</tissue>
    </source>
</reference>
<protein>
    <submittedName>
        <fullName evidence="2">Uncharacterized protein</fullName>
    </submittedName>
</protein>
<keyword evidence="3" id="KW-1185">Reference proteome</keyword>
<accession>A0ABQ9E4T3</accession>
<name>A0ABQ9E4T3_TEGGR</name>
<evidence type="ECO:0000256" key="1">
    <source>
        <dbReference type="SAM" id="Phobius"/>
    </source>
</evidence>
<organism evidence="2 3">
    <name type="scientific">Tegillarca granosa</name>
    <name type="common">Malaysian cockle</name>
    <name type="synonym">Anadara granosa</name>
    <dbReference type="NCBI Taxonomy" id="220873"/>
    <lineage>
        <taxon>Eukaryota</taxon>
        <taxon>Metazoa</taxon>
        <taxon>Spiralia</taxon>
        <taxon>Lophotrochozoa</taxon>
        <taxon>Mollusca</taxon>
        <taxon>Bivalvia</taxon>
        <taxon>Autobranchia</taxon>
        <taxon>Pteriomorphia</taxon>
        <taxon>Arcoida</taxon>
        <taxon>Arcoidea</taxon>
        <taxon>Arcidae</taxon>
        <taxon>Tegillarca</taxon>
    </lineage>
</organism>
<sequence>MANPALPVLCLVTCLCLPTFVLLCIGCFTPYWVVIDNTNEISGLFYSCGRNTSGCVVDLPDETFVILIWNLSCRERETKWNDDDDFEDNSSVLGIVCFIFIFACLYAIAGVCILVGCILIAVDYNTSNLGYSFYLCIAAGCYDMFKICIILCFLCKSACKNHDIPNPVPKTGIVISVTETSGSQTNTEPQRPPNTRRDSALSVAQEALVPTINKLMQLVYNMQFGPKQQKNIFCIFLNIVYNANMDFIVKIRYKLFL</sequence>
<proteinExistence type="predicted"/>
<comment type="caution">
    <text evidence="2">The sequence shown here is derived from an EMBL/GenBank/DDBJ whole genome shotgun (WGS) entry which is preliminary data.</text>
</comment>
<feature type="transmembrane region" description="Helical" evidence="1">
    <location>
        <begin position="92"/>
        <end position="121"/>
    </location>
</feature>
<dbReference type="EMBL" id="JARBDR010000921">
    <property type="protein sequence ID" value="KAJ8298572.1"/>
    <property type="molecule type" value="Genomic_DNA"/>
</dbReference>
<keyword evidence="1" id="KW-0472">Membrane</keyword>
<dbReference type="Proteomes" id="UP001217089">
    <property type="component" value="Unassembled WGS sequence"/>
</dbReference>
<keyword evidence="1" id="KW-1133">Transmembrane helix</keyword>
<keyword evidence="1" id="KW-0812">Transmembrane</keyword>
<evidence type="ECO:0000313" key="2">
    <source>
        <dbReference type="EMBL" id="KAJ8298572.1"/>
    </source>
</evidence>
<gene>
    <name evidence="2" type="ORF">KUTeg_022632</name>
</gene>
<feature type="transmembrane region" description="Helical" evidence="1">
    <location>
        <begin position="133"/>
        <end position="154"/>
    </location>
</feature>